<dbReference type="PANTHER" id="PTHR33110:SF108">
    <property type="entry name" value="OS11G0154200 PROTEIN"/>
    <property type="match status" value="1"/>
</dbReference>
<evidence type="ECO:0000313" key="2">
    <source>
        <dbReference type="EnsemblPlants" id="OMERI03G27300.1"/>
    </source>
</evidence>
<feature type="compositionally biased region" description="Pro residues" evidence="1">
    <location>
        <begin position="12"/>
        <end position="24"/>
    </location>
</feature>
<dbReference type="Gramene" id="OMERI03G27300.1">
    <property type="protein sequence ID" value="OMERI03G27300.1"/>
    <property type="gene ID" value="OMERI03G27300"/>
</dbReference>
<dbReference type="AlphaFoldDB" id="A0A0E0D561"/>
<sequence length="139" mass="15583">MGLCFGTSSHPPTSPSPPPQLPPPPGWTDLAGLIFSSLPSHRDRLSFLAVSSQWRLGALRQHPLPPAMPWLLTLSEPYVYQSLPDGEVRLVPDRWGSQLRCRGKLYPLVSKEELLVHEIRDKNTSHATDTTKKKHFPQC</sequence>
<dbReference type="PANTHER" id="PTHR33110">
    <property type="entry name" value="F-BOX/KELCH-REPEAT PROTEIN-RELATED"/>
    <property type="match status" value="1"/>
</dbReference>
<reference evidence="2" key="2">
    <citation type="submission" date="2018-05" db="EMBL/GenBank/DDBJ databases">
        <title>OmerRS3 (Oryza meridionalis Reference Sequence Version 3).</title>
        <authorList>
            <person name="Zhang J."/>
            <person name="Kudrna D."/>
            <person name="Lee S."/>
            <person name="Talag J."/>
            <person name="Welchert J."/>
            <person name="Wing R.A."/>
        </authorList>
    </citation>
    <scope>NUCLEOTIDE SEQUENCE [LARGE SCALE GENOMIC DNA]</scope>
    <source>
        <strain evidence="2">cv. OR44</strain>
    </source>
</reference>
<evidence type="ECO:0008006" key="4">
    <source>
        <dbReference type="Google" id="ProtNLM"/>
    </source>
</evidence>
<reference evidence="2" key="1">
    <citation type="submission" date="2015-04" db="UniProtKB">
        <authorList>
            <consortium name="EnsemblPlants"/>
        </authorList>
    </citation>
    <scope>IDENTIFICATION</scope>
</reference>
<protein>
    <recommendedName>
        <fullName evidence="4">F-box domain-containing protein</fullName>
    </recommendedName>
</protein>
<accession>A0A0E0D561</accession>
<dbReference type="HOGENOM" id="CLU_1901724_0_0_1"/>
<proteinExistence type="predicted"/>
<evidence type="ECO:0000313" key="3">
    <source>
        <dbReference type="Proteomes" id="UP000008021"/>
    </source>
</evidence>
<dbReference type="Proteomes" id="UP000008021">
    <property type="component" value="Chromosome 3"/>
</dbReference>
<evidence type="ECO:0000256" key="1">
    <source>
        <dbReference type="SAM" id="MobiDB-lite"/>
    </source>
</evidence>
<feature type="region of interest" description="Disordered" evidence="1">
    <location>
        <begin position="1"/>
        <end position="24"/>
    </location>
</feature>
<organism evidence="2">
    <name type="scientific">Oryza meridionalis</name>
    <dbReference type="NCBI Taxonomy" id="40149"/>
    <lineage>
        <taxon>Eukaryota</taxon>
        <taxon>Viridiplantae</taxon>
        <taxon>Streptophyta</taxon>
        <taxon>Embryophyta</taxon>
        <taxon>Tracheophyta</taxon>
        <taxon>Spermatophyta</taxon>
        <taxon>Magnoliopsida</taxon>
        <taxon>Liliopsida</taxon>
        <taxon>Poales</taxon>
        <taxon>Poaceae</taxon>
        <taxon>BOP clade</taxon>
        <taxon>Oryzoideae</taxon>
        <taxon>Oryzeae</taxon>
        <taxon>Oryzinae</taxon>
        <taxon>Oryza</taxon>
    </lineage>
</organism>
<name>A0A0E0D561_9ORYZ</name>
<keyword evidence="3" id="KW-1185">Reference proteome</keyword>
<dbReference type="EnsemblPlants" id="OMERI03G27300.1">
    <property type="protein sequence ID" value="OMERI03G27300.1"/>
    <property type="gene ID" value="OMERI03G27300"/>
</dbReference>